<keyword evidence="2" id="KW-0238">DNA-binding</keyword>
<evidence type="ECO:0000256" key="2">
    <source>
        <dbReference type="ARBA" id="ARBA00023125"/>
    </source>
</evidence>
<feature type="signal peptide" evidence="5">
    <location>
        <begin position="1"/>
        <end position="20"/>
    </location>
</feature>
<accession>A0A1A9LBW3</accession>
<keyword evidence="8" id="KW-1185">Reference proteome</keyword>
<feature type="transmembrane region" description="Helical" evidence="4">
    <location>
        <begin position="328"/>
        <end position="349"/>
    </location>
</feature>
<evidence type="ECO:0000259" key="6">
    <source>
        <dbReference type="PROSITE" id="PS01124"/>
    </source>
</evidence>
<keyword evidence="5" id="KW-0732">Signal</keyword>
<dbReference type="PROSITE" id="PS01124">
    <property type="entry name" value="HTH_ARAC_FAMILY_2"/>
    <property type="match status" value="1"/>
</dbReference>
<keyword evidence="4" id="KW-0812">Transmembrane</keyword>
<dbReference type="AlphaFoldDB" id="A0A1A9LBW3"/>
<dbReference type="GO" id="GO:0003700">
    <property type="term" value="F:DNA-binding transcription factor activity"/>
    <property type="evidence" value="ECO:0007669"/>
    <property type="project" value="InterPro"/>
</dbReference>
<dbReference type="InterPro" id="IPR009057">
    <property type="entry name" value="Homeodomain-like_sf"/>
</dbReference>
<dbReference type="Gene3D" id="1.25.40.10">
    <property type="entry name" value="Tetratricopeptide repeat domain"/>
    <property type="match status" value="1"/>
</dbReference>
<gene>
    <name evidence="7" type="ORF">A7A78_14405</name>
</gene>
<evidence type="ECO:0000256" key="1">
    <source>
        <dbReference type="ARBA" id="ARBA00023015"/>
    </source>
</evidence>
<dbReference type="InterPro" id="IPR018060">
    <property type="entry name" value="HTH_AraC"/>
</dbReference>
<dbReference type="OrthoDB" id="5295174at2"/>
<keyword evidence="4" id="KW-1133">Transmembrane helix</keyword>
<keyword evidence="1" id="KW-0805">Transcription regulation</keyword>
<sequence length="518" mass="59236">MKIRFFLFAFIALFSVTASAQEIMEREQIFIKNLNSVYQNPEQTIKVADYLLENATSNSEKAKALYLLSKGKILSGATSEGIEDLFRAKEILKENESPFIASLVLAALSEQCRMAGVEDIASTDLQKAINLSKEIISEKDLAIANTVIFQEESKIFARSKNYEKTFQKLKQAENLSNNEVPALRAITQNEFGNYYLNSSRLDSAEVHFKKSIAILNSSELNDSSIESVALQGLGKVYLLKDNLETSIQYYKSALKIPFVENPIKIEMFDNLSELYKRTDSISLAQKFYNEKALLNASMLDSERNVRSVIISHIDAEQQNNLLDDKKNYYKWGAGLAVLFLLIFVGYYFYNRKLNREYQRFQKVIAQVEKDEKLEAPFSIDDTSLKPSKGIVIPEETEKNILERLEEFEATTKFANSNMNLSLLAKQMKTNSKYISEIIHTHKQKNFNTYINELRVNYIIHLMKTDKAYLNYKVSYLAETCGFSSHSAFTVVFKSITGFTPKQFIAFLKKSKKEKSATF</sequence>
<dbReference type="SUPFAM" id="SSF48452">
    <property type="entry name" value="TPR-like"/>
    <property type="match status" value="1"/>
</dbReference>
<dbReference type="Pfam" id="PF13424">
    <property type="entry name" value="TPR_12"/>
    <property type="match status" value="1"/>
</dbReference>
<proteinExistence type="predicted"/>
<dbReference type="Pfam" id="PF12833">
    <property type="entry name" value="HTH_18"/>
    <property type="match status" value="1"/>
</dbReference>
<dbReference type="PANTHER" id="PTHR43280:SF2">
    <property type="entry name" value="HTH-TYPE TRANSCRIPTIONAL REGULATOR EXSA"/>
    <property type="match status" value="1"/>
</dbReference>
<comment type="caution">
    <text evidence="7">The sequence shown here is derived from an EMBL/GenBank/DDBJ whole genome shotgun (WGS) entry which is preliminary data.</text>
</comment>
<evidence type="ECO:0000256" key="5">
    <source>
        <dbReference type="SAM" id="SignalP"/>
    </source>
</evidence>
<dbReference type="Gene3D" id="1.10.10.60">
    <property type="entry name" value="Homeodomain-like"/>
    <property type="match status" value="2"/>
</dbReference>
<protein>
    <recommendedName>
        <fullName evidence="6">HTH araC/xylS-type domain-containing protein</fullName>
    </recommendedName>
</protein>
<name>A0A1A9LBW3_9FLAO</name>
<evidence type="ECO:0000256" key="3">
    <source>
        <dbReference type="ARBA" id="ARBA00023163"/>
    </source>
</evidence>
<feature type="domain" description="HTH araC/xylS-type" evidence="6">
    <location>
        <begin position="398"/>
        <end position="506"/>
    </location>
</feature>
<reference evidence="7 8" key="1">
    <citation type="submission" date="2016-05" db="EMBL/GenBank/DDBJ databases">
        <title>Genome sequencing of Vitellibacter soesokkakensis RSSK-12.</title>
        <authorList>
            <person name="Thevarajoo S."/>
            <person name="Selvaratnam C."/>
            <person name="Goh K.M."/>
            <person name="Chan K.-G."/>
            <person name="Chong C.S."/>
        </authorList>
    </citation>
    <scope>NUCLEOTIDE SEQUENCE [LARGE SCALE GENOMIC DNA]</scope>
    <source>
        <strain evidence="7 8">RSSK-12</strain>
    </source>
</reference>
<dbReference type="SMART" id="SM00342">
    <property type="entry name" value="HTH_ARAC"/>
    <property type="match status" value="1"/>
</dbReference>
<evidence type="ECO:0000313" key="7">
    <source>
        <dbReference type="EMBL" id="OAD90567.1"/>
    </source>
</evidence>
<keyword evidence="4" id="KW-0472">Membrane</keyword>
<dbReference type="STRING" id="1385699.A7A78_14405"/>
<dbReference type="EMBL" id="LXIE01000036">
    <property type="protein sequence ID" value="OAD90567.1"/>
    <property type="molecule type" value="Genomic_DNA"/>
</dbReference>
<feature type="chain" id="PRO_5008392031" description="HTH araC/xylS-type domain-containing protein" evidence="5">
    <location>
        <begin position="21"/>
        <end position="518"/>
    </location>
</feature>
<dbReference type="PANTHER" id="PTHR43280">
    <property type="entry name" value="ARAC-FAMILY TRANSCRIPTIONAL REGULATOR"/>
    <property type="match status" value="1"/>
</dbReference>
<dbReference type="GO" id="GO:0043565">
    <property type="term" value="F:sequence-specific DNA binding"/>
    <property type="evidence" value="ECO:0007669"/>
    <property type="project" value="InterPro"/>
</dbReference>
<dbReference type="Proteomes" id="UP000077552">
    <property type="component" value="Unassembled WGS sequence"/>
</dbReference>
<dbReference type="InterPro" id="IPR011990">
    <property type="entry name" value="TPR-like_helical_dom_sf"/>
</dbReference>
<evidence type="ECO:0000256" key="4">
    <source>
        <dbReference type="SAM" id="Phobius"/>
    </source>
</evidence>
<dbReference type="SUPFAM" id="SSF46689">
    <property type="entry name" value="Homeodomain-like"/>
    <property type="match status" value="1"/>
</dbReference>
<evidence type="ECO:0000313" key="8">
    <source>
        <dbReference type="Proteomes" id="UP000077552"/>
    </source>
</evidence>
<dbReference type="RefSeq" id="WP_068762627.1">
    <property type="nucleotide sequence ID" value="NZ_LXIE01000036.1"/>
</dbReference>
<keyword evidence="3" id="KW-0804">Transcription</keyword>
<organism evidence="7 8">
    <name type="scientific">Aequorivita soesokkakensis</name>
    <dbReference type="NCBI Taxonomy" id="1385699"/>
    <lineage>
        <taxon>Bacteria</taxon>
        <taxon>Pseudomonadati</taxon>
        <taxon>Bacteroidota</taxon>
        <taxon>Flavobacteriia</taxon>
        <taxon>Flavobacteriales</taxon>
        <taxon>Flavobacteriaceae</taxon>
        <taxon>Aequorivita</taxon>
    </lineage>
</organism>